<comment type="pathway">
    <text evidence="2">Secondary metabolite biosynthesis.</text>
</comment>
<dbReference type="Pfam" id="PF00067">
    <property type="entry name" value="p450"/>
    <property type="match status" value="1"/>
</dbReference>
<dbReference type="Proteomes" id="UP000623467">
    <property type="component" value="Unassembled WGS sequence"/>
</dbReference>
<keyword evidence="4" id="KW-0349">Heme</keyword>
<dbReference type="EMBL" id="JACAZH010000008">
    <property type="protein sequence ID" value="KAF7360816.1"/>
    <property type="molecule type" value="Genomic_DNA"/>
</dbReference>
<dbReference type="GO" id="GO:0016705">
    <property type="term" value="F:oxidoreductase activity, acting on paired donors, with incorporation or reduction of molecular oxygen"/>
    <property type="evidence" value="ECO:0007669"/>
    <property type="project" value="InterPro"/>
</dbReference>
<evidence type="ECO:0000256" key="8">
    <source>
        <dbReference type="ARBA" id="ARBA00023033"/>
    </source>
</evidence>
<dbReference type="Gene3D" id="1.10.630.10">
    <property type="entry name" value="Cytochrome P450"/>
    <property type="match status" value="1"/>
</dbReference>
<evidence type="ECO:0000256" key="2">
    <source>
        <dbReference type="ARBA" id="ARBA00005179"/>
    </source>
</evidence>
<evidence type="ECO:0000313" key="11">
    <source>
        <dbReference type="Proteomes" id="UP000623467"/>
    </source>
</evidence>
<keyword evidence="7" id="KW-0408">Iron</keyword>
<dbReference type="InterPro" id="IPR036396">
    <property type="entry name" value="Cyt_P450_sf"/>
</dbReference>
<evidence type="ECO:0000256" key="4">
    <source>
        <dbReference type="ARBA" id="ARBA00022617"/>
    </source>
</evidence>
<comment type="similarity">
    <text evidence="3">Belongs to the cytochrome P450 family.</text>
</comment>
<dbReference type="GO" id="GO:0020037">
    <property type="term" value="F:heme binding"/>
    <property type="evidence" value="ECO:0007669"/>
    <property type="project" value="InterPro"/>
</dbReference>
<dbReference type="InterPro" id="IPR050364">
    <property type="entry name" value="Cytochrome_P450_fung"/>
</dbReference>
<keyword evidence="11" id="KW-1185">Reference proteome</keyword>
<keyword evidence="8" id="KW-0503">Monooxygenase</keyword>
<feature type="transmembrane region" description="Helical" evidence="9">
    <location>
        <begin position="452"/>
        <end position="473"/>
    </location>
</feature>
<name>A0A8H6YM88_9AGAR</name>
<evidence type="ECO:0000256" key="5">
    <source>
        <dbReference type="ARBA" id="ARBA00022723"/>
    </source>
</evidence>
<dbReference type="GO" id="GO:0004497">
    <property type="term" value="F:monooxygenase activity"/>
    <property type="evidence" value="ECO:0007669"/>
    <property type="project" value="UniProtKB-KW"/>
</dbReference>
<dbReference type="InterPro" id="IPR002401">
    <property type="entry name" value="Cyt_P450_E_grp-I"/>
</dbReference>
<feature type="transmembrane region" description="Helical" evidence="9">
    <location>
        <begin position="429"/>
        <end position="446"/>
    </location>
</feature>
<keyword evidence="9" id="KW-0472">Membrane</keyword>
<evidence type="ECO:0000313" key="10">
    <source>
        <dbReference type="EMBL" id="KAF7360816.1"/>
    </source>
</evidence>
<evidence type="ECO:0000256" key="3">
    <source>
        <dbReference type="ARBA" id="ARBA00010617"/>
    </source>
</evidence>
<dbReference type="GO" id="GO:0005506">
    <property type="term" value="F:iron ion binding"/>
    <property type="evidence" value="ECO:0007669"/>
    <property type="project" value="InterPro"/>
</dbReference>
<accession>A0A8H6YM88</accession>
<organism evidence="10 11">
    <name type="scientific">Mycena sanguinolenta</name>
    <dbReference type="NCBI Taxonomy" id="230812"/>
    <lineage>
        <taxon>Eukaryota</taxon>
        <taxon>Fungi</taxon>
        <taxon>Dikarya</taxon>
        <taxon>Basidiomycota</taxon>
        <taxon>Agaricomycotina</taxon>
        <taxon>Agaricomycetes</taxon>
        <taxon>Agaricomycetidae</taxon>
        <taxon>Agaricales</taxon>
        <taxon>Marasmiineae</taxon>
        <taxon>Mycenaceae</taxon>
        <taxon>Mycena</taxon>
    </lineage>
</organism>
<dbReference type="InterPro" id="IPR001128">
    <property type="entry name" value="Cyt_P450"/>
</dbReference>
<proteinExistence type="inferred from homology"/>
<comment type="caution">
    <text evidence="10">The sequence shown here is derived from an EMBL/GenBank/DDBJ whole genome shotgun (WGS) entry which is preliminary data.</text>
</comment>
<sequence length="523" mass="58789">MVMPSPEVIQIVSFLVILLCARYLFRWGRLPLPPGPRGWPLIGNSFDIPTHTVWQSFAQMGEKWGDLLSLTTLGKTIIIINSVEVAEDLLESRGSNFSGRPFLQMGGELVGFRNAITFSQYGDRVRKERKLFHQLFGTSVAIERFLPLLRSEIRKFLQNLLQNPDGAFLQYRTAAAVMMRIAYGYRIAEGKDHFVELFALRAKIFAESTESTALMIDRDIVRYLPAWLPGGRFRTTVNKWAKVIQDSISVPLGYVKEQMAAGTAEHSFSSALLQEQPDDDYLVKWAAASIYGAGTSTTSSQLEGFFLAMSLYPDVQAEAQKELDLVIGKDRLPDISDRPNLPYMNALCKEVLRWHNANPTGIPHRTREDFIYNRAEGHPPVLIPKDSIIIPNMWYMAHDPKRYSDPMTFNPRRFLNMDTGEAELDPSRIYSMTGFAQVLVLLWLFIRNLNAALGKLFADTFIFLICSTVLSLFNINKASKNGVAVEPIVGQTSGTVSRPLPFACTVVPRSDEARSLIEVTHGA</sequence>
<protein>
    <recommendedName>
        <fullName evidence="12">Cytochrome P450</fullName>
    </recommendedName>
</protein>
<dbReference type="PRINTS" id="PR00463">
    <property type="entry name" value="EP450I"/>
</dbReference>
<comment type="cofactor">
    <cofactor evidence="1">
        <name>heme</name>
        <dbReference type="ChEBI" id="CHEBI:30413"/>
    </cofactor>
</comment>
<dbReference type="CDD" id="cd11065">
    <property type="entry name" value="CYP64-like"/>
    <property type="match status" value="1"/>
</dbReference>
<evidence type="ECO:0000256" key="9">
    <source>
        <dbReference type="SAM" id="Phobius"/>
    </source>
</evidence>
<evidence type="ECO:0008006" key="12">
    <source>
        <dbReference type="Google" id="ProtNLM"/>
    </source>
</evidence>
<keyword evidence="6" id="KW-0560">Oxidoreductase</keyword>
<evidence type="ECO:0000256" key="1">
    <source>
        <dbReference type="ARBA" id="ARBA00001971"/>
    </source>
</evidence>
<keyword evidence="9" id="KW-0812">Transmembrane</keyword>
<reference evidence="10" key="1">
    <citation type="submission" date="2020-05" db="EMBL/GenBank/DDBJ databases">
        <title>Mycena genomes resolve the evolution of fungal bioluminescence.</title>
        <authorList>
            <person name="Tsai I.J."/>
        </authorList>
    </citation>
    <scope>NUCLEOTIDE SEQUENCE</scope>
    <source>
        <strain evidence="10">160909Yilan</strain>
    </source>
</reference>
<dbReference type="SUPFAM" id="SSF48264">
    <property type="entry name" value="Cytochrome P450"/>
    <property type="match status" value="1"/>
</dbReference>
<evidence type="ECO:0000256" key="7">
    <source>
        <dbReference type="ARBA" id="ARBA00023004"/>
    </source>
</evidence>
<keyword evidence="9" id="KW-1133">Transmembrane helix</keyword>
<evidence type="ECO:0000256" key="6">
    <source>
        <dbReference type="ARBA" id="ARBA00023002"/>
    </source>
</evidence>
<dbReference type="PANTHER" id="PTHR46300">
    <property type="entry name" value="P450, PUTATIVE (EUROFUNG)-RELATED-RELATED"/>
    <property type="match status" value="1"/>
</dbReference>
<dbReference type="OrthoDB" id="2789670at2759"/>
<gene>
    <name evidence="10" type="ORF">MSAN_01110600</name>
</gene>
<dbReference type="AlphaFoldDB" id="A0A8H6YM88"/>
<dbReference type="PANTHER" id="PTHR46300:SF7">
    <property type="entry name" value="P450, PUTATIVE (EUROFUNG)-RELATED"/>
    <property type="match status" value="1"/>
</dbReference>
<keyword evidence="5" id="KW-0479">Metal-binding</keyword>